<reference evidence="1 2" key="1">
    <citation type="submission" date="2024-04" db="EMBL/GenBank/DDBJ databases">
        <title>Novel species of the genus Ideonella isolated from streams.</title>
        <authorList>
            <person name="Lu H."/>
        </authorList>
    </citation>
    <scope>NUCLEOTIDE SEQUENCE [LARGE SCALE GENOMIC DNA]</scope>
    <source>
        <strain evidence="1 2">DXS22W</strain>
    </source>
</reference>
<dbReference type="PANTHER" id="PTHR31480">
    <property type="entry name" value="BIFUNCTIONAL LYCOPENE CYCLASE/PHYTOENE SYNTHASE"/>
    <property type="match status" value="1"/>
</dbReference>
<organism evidence="1 2">
    <name type="scientific">Pseudaquabacterium inlustre</name>
    <dbReference type="NCBI Taxonomy" id="2984192"/>
    <lineage>
        <taxon>Bacteria</taxon>
        <taxon>Pseudomonadati</taxon>
        <taxon>Pseudomonadota</taxon>
        <taxon>Betaproteobacteria</taxon>
        <taxon>Burkholderiales</taxon>
        <taxon>Sphaerotilaceae</taxon>
        <taxon>Pseudaquabacterium</taxon>
    </lineage>
</organism>
<keyword evidence="1" id="KW-0808">Transferase</keyword>
<dbReference type="SUPFAM" id="SSF48576">
    <property type="entry name" value="Terpenoid synthases"/>
    <property type="match status" value="1"/>
</dbReference>
<dbReference type="NCBIfam" id="TIGR03464">
    <property type="entry name" value="HpnC"/>
    <property type="match status" value="1"/>
</dbReference>
<dbReference type="EMBL" id="JBBUTH010000004">
    <property type="protein sequence ID" value="MEK8050750.1"/>
    <property type="molecule type" value="Genomic_DNA"/>
</dbReference>
<dbReference type="EC" id="2.5.1.21" evidence="1"/>
<dbReference type="Proteomes" id="UP001365405">
    <property type="component" value="Unassembled WGS sequence"/>
</dbReference>
<keyword evidence="2" id="KW-1185">Reference proteome</keyword>
<comment type="caution">
    <text evidence="1">The sequence shown here is derived from an EMBL/GenBank/DDBJ whole genome shotgun (WGS) entry which is preliminary data.</text>
</comment>
<dbReference type="InterPro" id="IPR044843">
    <property type="entry name" value="Trans_IPPS_bact-type"/>
</dbReference>
<evidence type="ECO:0000313" key="2">
    <source>
        <dbReference type="Proteomes" id="UP001365405"/>
    </source>
</evidence>
<dbReference type="SFLD" id="SFLDG01018">
    <property type="entry name" value="Squalene/Phytoene_Synthase_Lik"/>
    <property type="match status" value="1"/>
</dbReference>
<gene>
    <name evidence="1" type="primary">hpnC</name>
    <name evidence="1" type="ORF">AACH10_10915</name>
</gene>
<dbReference type="InterPro" id="IPR017827">
    <property type="entry name" value="HSQ_synthase_HpnC"/>
</dbReference>
<dbReference type="InterPro" id="IPR008949">
    <property type="entry name" value="Isoprenoid_synthase_dom_sf"/>
</dbReference>
<dbReference type="Gene3D" id="1.10.600.10">
    <property type="entry name" value="Farnesyl Diphosphate Synthase"/>
    <property type="match status" value="1"/>
</dbReference>
<dbReference type="InterPro" id="IPR033904">
    <property type="entry name" value="Trans_IPPS_HH"/>
</dbReference>
<evidence type="ECO:0000313" key="1">
    <source>
        <dbReference type="EMBL" id="MEK8050750.1"/>
    </source>
</evidence>
<dbReference type="InterPro" id="IPR002060">
    <property type="entry name" value="Squ/phyt_synthse"/>
</dbReference>
<dbReference type="Pfam" id="PF00494">
    <property type="entry name" value="SQS_PSY"/>
    <property type="match status" value="1"/>
</dbReference>
<dbReference type="CDD" id="cd00683">
    <property type="entry name" value="Trans_IPPS_HH"/>
    <property type="match status" value="1"/>
</dbReference>
<dbReference type="SFLD" id="SFLDG01212">
    <property type="entry name" value="Phytoene_synthase_like"/>
    <property type="match status" value="1"/>
</dbReference>
<name>A0ABU9CHU5_9BURK</name>
<dbReference type="GO" id="GO:0051996">
    <property type="term" value="F:squalene synthase [NAD(P)H] activity"/>
    <property type="evidence" value="ECO:0007669"/>
    <property type="project" value="UniProtKB-EC"/>
</dbReference>
<proteinExistence type="predicted"/>
<accession>A0ABU9CHU5</accession>
<sequence>MSVDHYENFPVASWLCPPAMRAAVVAVYHFARTADDIADEGDAAPDVRRAALARYCAALHAAALGTPPAADWPQVFQPLAAAIARHRLPLAPLNDLLTAFERDTHNPRYPDRTALLDYCRHSANPVGRLMLHLAGVVDARSLAQSDAVCTALQLINFWQDPSRDLPRGRHYVPEADARRHGLTLDDLARLAAEGRDSSASRALMRELCAWAGALMQQGAPLALRVPGRLGWELRLVVQGGLRILEKIERMQFCSLSQRPVLGPLDGPVLLWRAWRMQSALPAAGVATR</sequence>
<dbReference type="SFLD" id="SFLDS00005">
    <property type="entry name" value="Isoprenoid_Synthase_Type_I"/>
    <property type="match status" value="1"/>
</dbReference>
<dbReference type="RefSeq" id="WP_341410413.1">
    <property type="nucleotide sequence ID" value="NZ_JBBUTH010000004.1"/>
</dbReference>
<protein>
    <submittedName>
        <fullName evidence="1">Squalene synthase HpnC</fullName>
        <ecNumber evidence="1">2.5.1.21</ecNumber>
    </submittedName>
</protein>